<dbReference type="STRING" id="388280.SAMN04488057_104347"/>
<dbReference type="InterPro" id="IPR012899">
    <property type="entry name" value="LTXXQ"/>
</dbReference>
<accession>A0A1M7MK48</accession>
<protein>
    <submittedName>
        <fullName evidence="1">LTXXQ motif family protein</fullName>
    </submittedName>
</protein>
<organism evidence="1 2">
    <name type="scientific">Cyclobacterium lianum</name>
    <dbReference type="NCBI Taxonomy" id="388280"/>
    <lineage>
        <taxon>Bacteria</taxon>
        <taxon>Pseudomonadati</taxon>
        <taxon>Bacteroidota</taxon>
        <taxon>Cytophagia</taxon>
        <taxon>Cytophagales</taxon>
        <taxon>Cyclobacteriaceae</taxon>
        <taxon>Cyclobacterium</taxon>
    </lineage>
</organism>
<dbReference type="Gene3D" id="1.20.120.1490">
    <property type="match status" value="1"/>
</dbReference>
<gene>
    <name evidence="1" type="ORF">SAMN04488057_104347</name>
</gene>
<dbReference type="Proteomes" id="UP000184513">
    <property type="component" value="Unassembled WGS sequence"/>
</dbReference>
<dbReference type="RefSeq" id="WP_073094107.1">
    <property type="nucleotide sequence ID" value="NZ_FRCY01000004.1"/>
</dbReference>
<dbReference type="OrthoDB" id="675330at2"/>
<name>A0A1M7MK48_9BACT</name>
<evidence type="ECO:0000313" key="1">
    <source>
        <dbReference type="EMBL" id="SHM91350.1"/>
    </source>
</evidence>
<dbReference type="GO" id="GO:0042597">
    <property type="term" value="C:periplasmic space"/>
    <property type="evidence" value="ECO:0007669"/>
    <property type="project" value="InterPro"/>
</dbReference>
<evidence type="ECO:0000313" key="2">
    <source>
        <dbReference type="Proteomes" id="UP000184513"/>
    </source>
</evidence>
<dbReference type="EMBL" id="FRCY01000004">
    <property type="protein sequence ID" value="SHM91350.1"/>
    <property type="molecule type" value="Genomic_DNA"/>
</dbReference>
<dbReference type="Pfam" id="PF07813">
    <property type="entry name" value="LTXXQ"/>
    <property type="match status" value="1"/>
</dbReference>
<keyword evidence="2" id="KW-1185">Reference proteome</keyword>
<dbReference type="AlphaFoldDB" id="A0A1M7MK48"/>
<sequence>MKNWIMVCLLMGISLASYGQRDRNIDREKLQAARVGFITNRLSITPEQAEKFWPLFNEHEEDRMSLMREMREISKKSEEDISNDEARKLIEARFDLQMKLLNAERVFLEKVAETLSPVQSLRLNEANRDFTRHIYRMQRRGREPGDDKRED</sequence>
<reference evidence="1 2" key="1">
    <citation type="submission" date="2016-11" db="EMBL/GenBank/DDBJ databases">
        <authorList>
            <person name="Jaros S."/>
            <person name="Januszkiewicz K."/>
            <person name="Wedrychowicz H."/>
        </authorList>
    </citation>
    <scope>NUCLEOTIDE SEQUENCE [LARGE SCALE GENOMIC DNA]</scope>
    <source>
        <strain evidence="1 2">CGMCC 1.6102</strain>
    </source>
</reference>
<proteinExistence type="predicted"/>